<evidence type="ECO:0000313" key="2">
    <source>
        <dbReference type="EMBL" id="KAK0658315.1"/>
    </source>
</evidence>
<protein>
    <submittedName>
        <fullName evidence="2">Uncharacterized protein</fullName>
    </submittedName>
</protein>
<feature type="region of interest" description="Disordered" evidence="1">
    <location>
        <begin position="50"/>
        <end position="108"/>
    </location>
</feature>
<gene>
    <name evidence="2" type="ORF">QBC41DRAFT_308236</name>
</gene>
<reference evidence="2" key="1">
    <citation type="submission" date="2023-06" db="EMBL/GenBank/DDBJ databases">
        <title>Genome-scale phylogeny and comparative genomics of the fungal order Sordariales.</title>
        <authorList>
            <consortium name="Lawrence Berkeley National Laboratory"/>
            <person name="Hensen N."/>
            <person name="Bonometti L."/>
            <person name="Westerberg I."/>
            <person name="Brannstrom I.O."/>
            <person name="Guillou S."/>
            <person name="Cros-Aarteil S."/>
            <person name="Calhoun S."/>
            <person name="Haridas S."/>
            <person name="Kuo A."/>
            <person name="Mondo S."/>
            <person name="Pangilinan J."/>
            <person name="Riley R."/>
            <person name="Labutti K."/>
            <person name="Andreopoulos B."/>
            <person name="Lipzen A."/>
            <person name="Chen C."/>
            <person name="Yanf M."/>
            <person name="Daum C."/>
            <person name="Ng V."/>
            <person name="Clum A."/>
            <person name="Steindorff A."/>
            <person name="Ohm R."/>
            <person name="Martin F."/>
            <person name="Silar P."/>
            <person name="Natvig D."/>
            <person name="Lalanne C."/>
            <person name="Gautier V."/>
            <person name="Ament-Velasquez S.L."/>
            <person name="Kruys A."/>
            <person name="Hutchinson M.I."/>
            <person name="Powell A.J."/>
            <person name="Barry K."/>
            <person name="Miller A.N."/>
            <person name="Grigoriev I.V."/>
            <person name="Debuchy R."/>
            <person name="Gladieux P."/>
            <person name="Thoren M.H."/>
            <person name="Johannesson H."/>
        </authorList>
    </citation>
    <scope>NUCLEOTIDE SEQUENCE</scope>
    <source>
        <strain evidence="2">CBS 307.81</strain>
    </source>
</reference>
<evidence type="ECO:0000313" key="3">
    <source>
        <dbReference type="Proteomes" id="UP001174997"/>
    </source>
</evidence>
<name>A0AA39YUB2_9PEZI</name>
<dbReference type="Proteomes" id="UP001174997">
    <property type="component" value="Unassembled WGS sequence"/>
</dbReference>
<dbReference type="EMBL" id="JAULSY010000208">
    <property type="protein sequence ID" value="KAK0658315.1"/>
    <property type="molecule type" value="Genomic_DNA"/>
</dbReference>
<sequence>MVFSLSNPRTPENKDWEARLRENFIVRRRREPQWGNDRIIHRSRLFNINTPGRTLFPGAGSRDTGPGLNMPVFSTVPHPPNRGPGPPPTPIVDSSDSKDLPALNSSPCAGLGRRERVYKSMATGSESDNFIDSYEENKVRRLLSHCDGPKLATGRGSVALEPTQGSNSMLDDDRLPTPTIKNLYKETKNTTVDSRIGVPLVAPGSGEIDYHSPSAEVELDLKIRQQYRVGVGGSAHM</sequence>
<comment type="caution">
    <text evidence="2">The sequence shown here is derived from an EMBL/GenBank/DDBJ whole genome shotgun (WGS) entry which is preliminary data.</text>
</comment>
<evidence type="ECO:0000256" key="1">
    <source>
        <dbReference type="SAM" id="MobiDB-lite"/>
    </source>
</evidence>
<proteinExistence type="predicted"/>
<dbReference type="AlphaFoldDB" id="A0AA39YUB2"/>
<feature type="region of interest" description="Disordered" evidence="1">
    <location>
        <begin position="154"/>
        <end position="175"/>
    </location>
</feature>
<organism evidence="2 3">
    <name type="scientific">Cercophora samala</name>
    <dbReference type="NCBI Taxonomy" id="330535"/>
    <lineage>
        <taxon>Eukaryota</taxon>
        <taxon>Fungi</taxon>
        <taxon>Dikarya</taxon>
        <taxon>Ascomycota</taxon>
        <taxon>Pezizomycotina</taxon>
        <taxon>Sordariomycetes</taxon>
        <taxon>Sordariomycetidae</taxon>
        <taxon>Sordariales</taxon>
        <taxon>Lasiosphaeriaceae</taxon>
        <taxon>Cercophora</taxon>
    </lineage>
</organism>
<accession>A0AA39YUB2</accession>
<keyword evidence="3" id="KW-1185">Reference proteome</keyword>
<feature type="compositionally biased region" description="Pro residues" evidence="1">
    <location>
        <begin position="77"/>
        <end position="90"/>
    </location>
</feature>